<name>L8JNU3_9BACT</name>
<accession>L8JNU3</accession>
<dbReference type="Gene3D" id="1.10.10.10">
    <property type="entry name" value="Winged helix-like DNA-binding domain superfamily/Winged helix DNA-binding domain"/>
    <property type="match status" value="1"/>
</dbReference>
<dbReference type="eggNOG" id="COG2378">
    <property type="taxonomic scope" value="Bacteria"/>
</dbReference>
<feature type="domain" description="Helix-turn-helix type 11" evidence="1">
    <location>
        <begin position="16"/>
        <end position="55"/>
    </location>
</feature>
<organism evidence="2 3">
    <name type="scientific">Fulvivirga imtechensis AK7</name>
    <dbReference type="NCBI Taxonomy" id="1237149"/>
    <lineage>
        <taxon>Bacteria</taxon>
        <taxon>Pseudomonadati</taxon>
        <taxon>Bacteroidota</taxon>
        <taxon>Cytophagia</taxon>
        <taxon>Cytophagales</taxon>
        <taxon>Fulvivirgaceae</taxon>
        <taxon>Fulvivirga</taxon>
    </lineage>
</organism>
<dbReference type="SUPFAM" id="SSF46785">
    <property type="entry name" value="Winged helix' DNA-binding domain"/>
    <property type="match status" value="1"/>
</dbReference>
<dbReference type="RefSeq" id="WP_009582527.1">
    <property type="nucleotide sequence ID" value="NZ_AMZN01000084.1"/>
</dbReference>
<protein>
    <recommendedName>
        <fullName evidence="1">Helix-turn-helix type 11 domain-containing protein</fullName>
    </recommendedName>
</protein>
<dbReference type="InterPro" id="IPR036390">
    <property type="entry name" value="WH_DNA-bd_sf"/>
</dbReference>
<evidence type="ECO:0000313" key="3">
    <source>
        <dbReference type="Proteomes" id="UP000011135"/>
    </source>
</evidence>
<comment type="caution">
    <text evidence="2">The sequence shown here is derived from an EMBL/GenBank/DDBJ whole genome shotgun (WGS) entry which is preliminary data.</text>
</comment>
<evidence type="ECO:0000259" key="1">
    <source>
        <dbReference type="Pfam" id="PF08279"/>
    </source>
</evidence>
<gene>
    <name evidence="2" type="ORF">C900_05436</name>
</gene>
<dbReference type="AlphaFoldDB" id="L8JNU3"/>
<dbReference type="InterPro" id="IPR013196">
    <property type="entry name" value="HTH_11"/>
</dbReference>
<dbReference type="EMBL" id="AMZN01000084">
    <property type="protein sequence ID" value="ELR69047.1"/>
    <property type="molecule type" value="Genomic_DNA"/>
</dbReference>
<dbReference type="Pfam" id="PF08279">
    <property type="entry name" value="HTH_11"/>
    <property type="match status" value="1"/>
</dbReference>
<dbReference type="Proteomes" id="UP000011135">
    <property type="component" value="Unassembled WGS sequence"/>
</dbReference>
<keyword evidence="3" id="KW-1185">Reference proteome</keyword>
<sequence length="90" mass="10583">MIKLMDFLSRIEFIDKLIRERATGNATTLASKLNISKRTVFNYLKWMKKRGAPIVYSKADGSYIYKREAVFVIAFVSYEIKRIIEELKNQ</sequence>
<dbReference type="InterPro" id="IPR036388">
    <property type="entry name" value="WH-like_DNA-bd_sf"/>
</dbReference>
<evidence type="ECO:0000313" key="2">
    <source>
        <dbReference type="EMBL" id="ELR69047.1"/>
    </source>
</evidence>
<dbReference type="STRING" id="1237149.C900_05436"/>
<reference evidence="2 3" key="1">
    <citation type="submission" date="2012-12" db="EMBL/GenBank/DDBJ databases">
        <title>Genome assembly of Fulvivirga imtechensis AK7.</title>
        <authorList>
            <person name="Nupur N."/>
            <person name="Khatri I."/>
            <person name="Kumar R."/>
            <person name="Subramanian S."/>
            <person name="Pinnaka A."/>
        </authorList>
    </citation>
    <scope>NUCLEOTIDE SEQUENCE [LARGE SCALE GENOMIC DNA]</scope>
    <source>
        <strain evidence="2 3">AK7</strain>
    </source>
</reference>
<proteinExistence type="predicted"/>